<dbReference type="AlphaFoldDB" id="A0A940SI84"/>
<dbReference type="Proteomes" id="UP000682134">
    <property type="component" value="Unassembled WGS sequence"/>
</dbReference>
<dbReference type="Gene3D" id="3.30.720.20">
    <property type="entry name" value="Protein of unknown function DUF1797"/>
    <property type="match status" value="1"/>
</dbReference>
<evidence type="ECO:0000313" key="2">
    <source>
        <dbReference type="Proteomes" id="UP000682134"/>
    </source>
</evidence>
<dbReference type="SUPFAM" id="SSF143567">
    <property type="entry name" value="YkuJ-like"/>
    <property type="match status" value="1"/>
</dbReference>
<dbReference type="RefSeq" id="WP_209403547.1">
    <property type="nucleotide sequence ID" value="NZ_JAGIYQ010000003.1"/>
</dbReference>
<reference evidence="1" key="1">
    <citation type="submission" date="2021-04" db="EMBL/GenBank/DDBJ databases">
        <title>Genome seq and assembly of Bacillus sp.</title>
        <authorList>
            <person name="Chhetri G."/>
        </authorList>
    </citation>
    <scope>NUCLEOTIDE SEQUENCE</scope>
    <source>
        <strain evidence="1">RG28</strain>
    </source>
</reference>
<name>A0A940SI84_9BACI</name>
<sequence length="78" mass="8961">MSLLLGILERLESLKQQATNGEVAQRYFEVNGERKCSVKYAEKNATFELEVYQPGEKPQTFPFDNIDMVAIEIYDLIS</sequence>
<dbReference type="EMBL" id="JAGIYQ010000003">
    <property type="protein sequence ID" value="MBP0724730.1"/>
    <property type="molecule type" value="Genomic_DNA"/>
</dbReference>
<protein>
    <submittedName>
        <fullName evidence="1">YkuJ family protein</fullName>
    </submittedName>
</protein>
<comment type="caution">
    <text evidence="1">The sequence shown here is derived from an EMBL/GenBank/DDBJ whole genome shotgun (WGS) entry which is preliminary data.</text>
</comment>
<proteinExistence type="predicted"/>
<accession>A0A940SI84</accession>
<dbReference type="InterPro" id="IPR014904">
    <property type="entry name" value="YkuJ-like"/>
</dbReference>
<dbReference type="Pfam" id="PF08796">
    <property type="entry name" value="DUF1797"/>
    <property type="match status" value="1"/>
</dbReference>
<gene>
    <name evidence="1" type="ORF">J5Y03_05950</name>
</gene>
<organism evidence="1 2">
    <name type="scientific">Gottfriedia endophytica</name>
    <dbReference type="NCBI Taxonomy" id="2820819"/>
    <lineage>
        <taxon>Bacteria</taxon>
        <taxon>Bacillati</taxon>
        <taxon>Bacillota</taxon>
        <taxon>Bacilli</taxon>
        <taxon>Bacillales</taxon>
        <taxon>Bacillaceae</taxon>
        <taxon>Gottfriedia</taxon>
    </lineage>
</organism>
<dbReference type="PIRSF" id="PIRSF037356">
    <property type="entry name" value="DUF1797"/>
    <property type="match status" value="1"/>
</dbReference>
<keyword evidence="2" id="KW-1185">Reference proteome</keyword>
<evidence type="ECO:0000313" key="1">
    <source>
        <dbReference type="EMBL" id="MBP0724730.1"/>
    </source>
</evidence>
<dbReference type="InterPro" id="IPR038073">
    <property type="entry name" value="YkuJ-like_sf"/>
</dbReference>